<dbReference type="EMBL" id="JBHSON010000117">
    <property type="protein sequence ID" value="MFC5753610.1"/>
    <property type="molecule type" value="Genomic_DNA"/>
</dbReference>
<keyword evidence="2" id="KW-1185">Reference proteome</keyword>
<evidence type="ECO:0000313" key="2">
    <source>
        <dbReference type="Proteomes" id="UP001596074"/>
    </source>
</evidence>
<name>A0ABW1AGG6_9ACTN</name>
<reference evidence="2" key="1">
    <citation type="journal article" date="2019" name="Int. J. Syst. Evol. Microbiol.">
        <title>The Global Catalogue of Microorganisms (GCM) 10K type strain sequencing project: providing services to taxonomists for standard genome sequencing and annotation.</title>
        <authorList>
            <consortium name="The Broad Institute Genomics Platform"/>
            <consortium name="The Broad Institute Genome Sequencing Center for Infectious Disease"/>
            <person name="Wu L."/>
            <person name="Ma J."/>
        </authorList>
    </citation>
    <scope>NUCLEOTIDE SEQUENCE [LARGE SCALE GENOMIC DNA]</scope>
    <source>
        <strain evidence="2">KCTC 42087</strain>
    </source>
</reference>
<protein>
    <submittedName>
        <fullName evidence="1">Uncharacterized protein</fullName>
    </submittedName>
</protein>
<proteinExistence type="predicted"/>
<accession>A0ABW1AGG6</accession>
<dbReference type="RefSeq" id="WP_378290860.1">
    <property type="nucleotide sequence ID" value="NZ_JBHSON010000117.1"/>
</dbReference>
<evidence type="ECO:0000313" key="1">
    <source>
        <dbReference type="EMBL" id="MFC5753610.1"/>
    </source>
</evidence>
<sequence>MASDPRWIRCAQCANIGSDGTMRIWSSTTYRHGQPVDSIQTPPEWTCRTCGRAGPLEIGELLPNDTPVSCRRTFLCRYAWKVPSSLTTMTCPRCYTTQPGPAADNKSA</sequence>
<gene>
    <name evidence="1" type="ORF">ACFPZN_49010</name>
</gene>
<dbReference type="Proteomes" id="UP001596074">
    <property type="component" value="Unassembled WGS sequence"/>
</dbReference>
<comment type="caution">
    <text evidence="1">The sequence shown here is derived from an EMBL/GenBank/DDBJ whole genome shotgun (WGS) entry which is preliminary data.</text>
</comment>
<organism evidence="1 2">
    <name type="scientific">Actinomadura rugatobispora</name>
    <dbReference type="NCBI Taxonomy" id="1994"/>
    <lineage>
        <taxon>Bacteria</taxon>
        <taxon>Bacillati</taxon>
        <taxon>Actinomycetota</taxon>
        <taxon>Actinomycetes</taxon>
        <taxon>Streptosporangiales</taxon>
        <taxon>Thermomonosporaceae</taxon>
        <taxon>Actinomadura</taxon>
    </lineage>
</organism>